<evidence type="ECO:0000256" key="2">
    <source>
        <dbReference type="SAM" id="MobiDB-lite"/>
    </source>
</evidence>
<evidence type="ECO:0000256" key="1">
    <source>
        <dbReference type="ARBA" id="ARBA00009861"/>
    </source>
</evidence>
<dbReference type="InterPro" id="IPR050317">
    <property type="entry name" value="Plant_Fungal_Acyltransferase"/>
</dbReference>
<dbReference type="Gene3D" id="3.30.559.10">
    <property type="entry name" value="Chloramphenicol acetyltransferase-like domain"/>
    <property type="match status" value="1"/>
</dbReference>
<sequence length="305" mass="34212">MASSHTSLEFKVHRREPELIKPAKPTPHESSIPHSRLREGPHASSWWSLREGILFIEADAELHRASSLMSGSSGGVKLPLLLVQCEMARSQSPRPAVWERQVLNASNPPRVTCTHREYEEPLFHFRNSNSMSLEMSHHCLQPDPTEDMRIICIVNAREKFNPPLPRGYYGIGFAFPVAVATAETLKKSIERLRNVRKGKADVTEEYMRSVSSLMVTKGEAHFTVFEEVDLDGVMLYMVELPKVGLGPSLELQAFISIYKQEGENGIVVPFCLPAPAMERFVKELGGMLKTRQLAATKSKFIVSSL</sequence>
<organism evidence="3">
    <name type="scientific">Salix viminalis</name>
    <name type="common">Common osier</name>
    <name type="synonym">Basket willow</name>
    <dbReference type="NCBI Taxonomy" id="40686"/>
    <lineage>
        <taxon>Eukaryota</taxon>
        <taxon>Viridiplantae</taxon>
        <taxon>Streptophyta</taxon>
        <taxon>Embryophyta</taxon>
        <taxon>Tracheophyta</taxon>
        <taxon>Spermatophyta</taxon>
        <taxon>Magnoliopsida</taxon>
        <taxon>eudicotyledons</taxon>
        <taxon>Gunneridae</taxon>
        <taxon>Pentapetalae</taxon>
        <taxon>rosids</taxon>
        <taxon>fabids</taxon>
        <taxon>Malpighiales</taxon>
        <taxon>Salicaceae</taxon>
        <taxon>Saliceae</taxon>
        <taxon>Salix</taxon>
    </lineage>
</organism>
<dbReference type="PANTHER" id="PTHR31642:SF9">
    <property type="entry name" value="BENZYL ALCOHOL O-BENZOYLTRANSFERASE"/>
    <property type="match status" value="1"/>
</dbReference>
<proteinExistence type="inferred from homology"/>
<feature type="compositionally biased region" description="Basic and acidic residues" evidence="2">
    <location>
        <begin position="8"/>
        <end position="21"/>
    </location>
</feature>
<protein>
    <submittedName>
        <fullName evidence="3">Uncharacterized protein</fullName>
    </submittedName>
</protein>
<reference evidence="3" key="1">
    <citation type="submission" date="2019-03" db="EMBL/GenBank/DDBJ databases">
        <authorList>
            <person name="Mank J."/>
            <person name="Almeida P."/>
        </authorList>
    </citation>
    <scope>NUCLEOTIDE SEQUENCE</scope>
    <source>
        <strain evidence="3">78183</strain>
    </source>
</reference>
<dbReference type="EMBL" id="CAADRP010002309">
    <property type="protein sequence ID" value="VFU65927.1"/>
    <property type="molecule type" value="Genomic_DNA"/>
</dbReference>
<dbReference type="InterPro" id="IPR023213">
    <property type="entry name" value="CAT-like_dom_sf"/>
</dbReference>
<gene>
    <name evidence="3" type="ORF">SVIM_LOCUS508245</name>
</gene>
<comment type="similarity">
    <text evidence="1">Belongs to the plant acyltransferase family.</text>
</comment>
<dbReference type="GO" id="GO:0016747">
    <property type="term" value="F:acyltransferase activity, transferring groups other than amino-acyl groups"/>
    <property type="evidence" value="ECO:0007669"/>
    <property type="project" value="TreeGrafter"/>
</dbReference>
<name>A0A6N2NHQ3_SALVM</name>
<feature type="region of interest" description="Disordered" evidence="2">
    <location>
        <begin position="1"/>
        <end position="40"/>
    </location>
</feature>
<accession>A0A6N2NHQ3</accession>
<dbReference type="PANTHER" id="PTHR31642">
    <property type="entry name" value="TRICHOTHECENE 3-O-ACETYLTRANSFERASE"/>
    <property type="match status" value="1"/>
</dbReference>
<evidence type="ECO:0000313" key="3">
    <source>
        <dbReference type="EMBL" id="VFU65927.1"/>
    </source>
</evidence>
<dbReference type="AlphaFoldDB" id="A0A6N2NHQ3"/>